<feature type="compositionally biased region" description="Basic and acidic residues" evidence="1">
    <location>
        <begin position="83"/>
        <end position="98"/>
    </location>
</feature>
<feature type="region of interest" description="Disordered" evidence="1">
    <location>
        <begin position="737"/>
        <end position="770"/>
    </location>
</feature>
<sequence length="770" mass="80294">MTRGGRSTAGRGELPSVSGLPAGPPGSAHPAAPPARSGTRDPAGAAARTDPPQQVAATDPGAPATGPAGPGDVAPPFGPSRTSEADTRPEPLPEHRLRTDHFRQLARGSGDAATVAALRAGQRSRRLLMLRALVVRLLDRPDLLAPLPGARVAWQLLLDAERVAPQAVEEVVMHPYVGTWIGTASRALWRPDRRPGPDGPAANGRPELPWEAAGYLFALAASAAVRAGIRFRVPVPVLDGGVLLPATGRVPSPREAADHANAEAAAGPGRRTADPDVPRAGTSGSAAVPLPDRQTAEVLRLLDGAPAQVRWRGGDPVPVDPDADGPGWWALRRLHATGHGAAGEVPAAMTVDDVDPWRDFLRPPVPPARLPAGRLGGWQEHFADAWELVAGQDLVDAAGLAGCLRSLAPLWDRGTARAFSGSAPDAFGGVLMSTPSGAAQLAATLVHESQHVKLSALDDLVPLLRGSATREIHHSPWRADPRPVRGILQGTYAFLGVALFWHAVTAEAPAAVAEVPLAEARFEFALRRAQSGEGLATVLRHAPLTPAGEQFTARVEDTLRALLRAPVPAATESAVQDALADHRMLYRLSHLRPPRERAERCARALLAGEPLADGPLVAELHPARPVLSPRAGLLRVRFSAPARLAGSSPALPAGTRHADRLWAAGETAAARDGYLDRIDRDPRDVTAWAGLGLTVPAGAARRALRAAPEWVAAVHAAARALAGNGAPPAPEEVAAWLAPGLTAHQEGNPDRAQGALGDRVPAPVPAPDPP</sequence>
<feature type="region of interest" description="Disordered" evidence="1">
    <location>
        <begin position="249"/>
        <end position="288"/>
    </location>
</feature>
<gene>
    <name evidence="2" type="ORF">SAMN05216223_102385</name>
</gene>
<protein>
    <submittedName>
        <fullName evidence="2">HEXXH motif-containing protein</fullName>
    </submittedName>
</protein>
<dbReference type="AlphaFoldDB" id="A0A1H5VRN9"/>
<organism evidence="2 3">
    <name type="scientific">Actinacidiphila yanglinensis</name>
    <dbReference type="NCBI Taxonomy" id="310779"/>
    <lineage>
        <taxon>Bacteria</taxon>
        <taxon>Bacillati</taxon>
        <taxon>Actinomycetota</taxon>
        <taxon>Actinomycetes</taxon>
        <taxon>Kitasatosporales</taxon>
        <taxon>Streptomycetaceae</taxon>
        <taxon>Actinacidiphila</taxon>
    </lineage>
</organism>
<accession>A0A1H5VRN9</accession>
<evidence type="ECO:0000313" key="2">
    <source>
        <dbReference type="EMBL" id="SEF89197.1"/>
    </source>
</evidence>
<dbReference type="EMBL" id="FNVU01000002">
    <property type="protein sequence ID" value="SEF89197.1"/>
    <property type="molecule type" value="Genomic_DNA"/>
</dbReference>
<evidence type="ECO:0000313" key="3">
    <source>
        <dbReference type="Proteomes" id="UP000236754"/>
    </source>
</evidence>
<feature type="region of interest" description="Disordered" evidence="1">
    <location>
        <begin position="1"/>
        <end position="98"/>
    </location>
</feature>
<feature type="compositionally biased region" description="Low complexity" evidence="1">
    <location>
        <begin position="15"/>
        <end position="37"/>
    </location>
</feature>
<name>A0A1H5VRN9_9ACTN</name>
<feature type="compositionally biased region" description="Low complexity" evidence="1">
    <location>
        <begin position="55"/>
        <end position="75"/>
    </location>
</feature>
<evidence type="ECO:0000256" key="1">
    <source>
        <dbReference type="SAM" id="MobiDB-lite"/>
    </source>
</evidence>
<reference evidence="2 3" key="1">
    <citation type="submission" date="2016-10" db="EMBL/GenBank/DDBJ databases">
        <authorList>
            <person name="de Groot N.N."/>
        </authorList>
    </citation>
    <scope>NUCLEOTIDE SEQUENCE [LARGE SCALE GENOMIC DNA]</scope>
    <source>
        <strain evidence="2 3">CGMCC 4.2023</strain>
    </source>
</reference>
<dbReference type="NCBIfam" id="TIGR04267">
    <property type="entry name" value="mod_HExxH"/>
    <property type="match status" value="1"/>
</dbReference>
<dbReference type="Proteomes" id="UP000236754">
    <property type="component" value="Unassembled WGS sequence"/>
</dbReference>
<keyword evidence="3" id="KW-1185">Reference proteome</keyword>
<dbReference type="InterPro" id="IPR026337">
    <property type="entry name" value="AKG_HExxH"/>
</dbReference>
<proteinExistence type="predicted"/>